<proteinExistence type="inferred from homology"/>
<evidence type="ECO:0000313" key="8">
    <source>
        <dbReference type="EMBL" id="KAK6151318.1"/>
    </source>
</evidence>
<evidence type="ECO:0000256" key="6">
    <source>
        <dbReference type="SAM" id="MobiDB-lite"/>
    </source>
</evidence>
<dbReference type="PANTHER" id="PTHR12668">
    <property type="entry name" value="TRANSMEMBRANE PROTEIN 14, 15"/>
    <property type="match status" value="1"/>
</dbReference>
<evidence type="ECO:0000256" key="5">
    <source>
        <dbReference type="ARBA" id="ARBA00023136"/>
    </source>
</evidence>
<feature type="transmembrane region" description="Helical" evidence="7">
    <location>
        <begin position="168"/>
        <end position="185"/>
    </location>
</feature>
<keyword evidence="4 7" id="KW-1133">Transmembrane helix</keyword>
<evidence type="ECO:0000256" key="3">
    <source>
        <dbReference type="ARBA" id="ARBA00022692"/>
    </source>
</evidence>
<dbReference type="EMBL" id="JABTTQ020000007">
    <property type="protein sequence ID" value="KAK6151318.1"/>
    <property type="molecule type" value="Genomic_DNA"/>
</dbReference>
<feature type="compositionally biased region" description="Polar residues" evidence="6">
    <location>
        <begin position="44"/>
        <end position="76"/>
    </location>
</feature>
<sequence>MSPAIAQLSCFSSMVNNRLVQLHTRSYPCPTNFRPGKVLNVMNSDGHGTNVSHLETKPTPSYTEDASTSHNGSSVKSHPVAEGFAVGGATNGQGQEQVVSQPKRAAKIHDFCLEFPSIVYARWACPRWGLVGFIFSRSAVTLSTGVLFGGALLALSTFSLKVWRDGKSSLPFILGQAVLSVALLWKNFQAYSLTKKLFPTGFNVVISAAMLCFYSYVVISGGNPPPKKLKPSVAVGSS</sequence>
<evidence type="ECO:0000313" key="9">
    <source>
        <dbReference type="Proteomes" id="UP001318860"/>
    </source>
</evidence>
<feature type="transmembrane region" description="Helical" evidence="7">
    <location>
        <begin position="130"/>
        <end position="156"/>
    </location>
</feature>
<dbReference type="PANTHER" id="PTHR12668:SF55">
    <property type="entry name" value="PROTEIN FATTY ACID EXPORT 1, CHLOROPLASTIC-LIKE"/>
    <property type="match status" value="1"/>
</dbReference>
<gene>
    <name evidence="8" type="ORF">DH2020_013953</name>
</gene>
<feature type="transmembrane region" description="Helical" evidence="7">
    <location>
        <begin position="197"/>
        <end position="219"/>
    </location>
</feature>
<evidence type="ECO:0000256" key="4">
    <source>
        <dbReference type="ARBA" id="ARBA00022989"/>
    </source>
</evidence>
<dbReference type="InterPro" id="IPR005349">
    <property type="entry name" value="TMEM14"/>
</dbReference>
<evidence type="ECO:0000256" key="7">
    <source>
        <dbReference type="SAM" id="Phobius"/>
    </source>
</evidence>
<comment type="subcellular location">
    <subcellularLocation>
        <location evidence="1">Membrane</location>
    </subcellularLocation>
</comment>
<evidence type="ECO:0000256" key="1">
    <source>
        <dbReference type="ARBA" id="ARBA00004370"/>
    </source>
</evidence>
<feature type="region of interest" description="Disordered" evidence="6">
    <location>
        <begin position="44"/>
        <end position="77"/>
    </location>
</feature>
<evidence type="ECO:0000256" key="2">
    <source>
        <dbReference type="ARBA" id="ARBA00007590"/>
    </source>
</evidence>
<protein>
    <submittedName>
        <fullName evidence="8">Uncharacterized protein</fullName>
    </submittedName>
</protein>
<dbReference type="InterPro" id="IPR044890">
    <property type="entry name" value="TMEM14_sf"/>
</dbReference>
<accession>A0ABR0WUZ3</accession>
<organism evidence="8 9">
    <name type="scientific">Rehmannia glutinosa</name>
    <name type="common">Chinese foxglove</name>
    <dbReference type="NCBI Taxonomy" id="99300"/>
    <lineage>
        <taxon>Eukaryota</taxon>
        <taxon>Viridiplantae</taxon>
        <taxon>Streptophyta</taxon>
        <taxon>Embryophyta</taxon>
        <taxon>Tracheophyta</taxon>
        <taxon>Spermatophyta</taxon>
        <taxon>Magnoliopsida</taxon>
        <taxon>eudicotyledons</taxon>
        <taxon>Gunneridae</taxon>
        <taxon>Pentapetalae</taxon>
        <taxon>asterids</taxon>
        <taxon>lamiids</taxon>
        <taxon>Lamiales</taxon>
        <taxon>Orobanchaceae</taxon>
        <taxon>Rehmannieae</taxon>
        <taxon>Rehmannia</taxon>
    </lineage>
</organism>
<keyword evidence="9" id="KW-1185">Reference proteome</keyword>
<comment type="caution">
    <text evidence="8">The sequence shown here is derived from an EMBL/GenBank/DDBJ whole genome shotgun (WGS) entry which is preliminary data.</text>
</comment>
<dbReference type="Proteomes" id="UP001318860">
    <property type="component" value="Unassembled WGS sequence"/>
</dbReference>
<keyword evidence="3 7" id="KW-0812">Transmembrane</keyword>
<keyword evidence="5 7" id="KW-0472">Membrane</keyword>
<dbReference type="Gene3D" id="1.10.10.1740">
    <property type="entry name" value="Transmembrane protein 14-like"/>
    <property type="match status" value="1"/>
</dbReference>
<name>A0ABR0WUZ3_REHGL</name>
<reference evidence="8 9" key="1">
    <citation type="journal article" date="2021" name="Comput. Struct. Biotechnol. J.">
        <title>De novo genome assembly of the potent medicinal plant Rehmannia glutinosa using nanopore technology.</title>
        <authorList>
            <person name="Ma L."/>
            <person name="Dong C."/>
            <person name="Song C."/>
            <person name="Wang X."/>
            <person name="Zheng X."/>
            <person name="Niu Y."/>
            <person name="Chen S."/>
            <person name="Feng W."/>
        </authorList>
    </citation>
    <scope>NUCLEOTIDE SEQUENCE [LARGE SCALE GENOMIC DNA]</scope>
    <source>
        <strain evidence="8">DH-2019</strain>
    </source>
</reference>
<dbReference type="Pfam" id="PF03647">
    <property type="entry name" value="Tmemb_14"/>
    <property type="match status" value="1"/>
</dbReference>
<comment type="similarity">
    <text evidence="2">Belongs to the TMEM14 family.</text>
</comment>